<comment type="subcellular location">
    <subcellularLocation>
        <location evidence="1">Cell membrane</location>
        <topology evidence="1">Multi-pass membrane protein</topology>
    </subcellularLocation>
</comment>
<dbReference type="Pfam" id="PF00924">
    <property type="entry name" value="MS_channel_2nd"/>
    <property type="match status" value="1"/>
</dbReference>
<evidence type="ECO:0000256" key="1">
    <source>
        <dbReference type="ARBA" id="ARBA00004651"/>
    </source>
</evidence>
<evidence type="ECO:0000259" key="9">
    <source>
        <dbReference type="Pfam" id="PF00924"/>
    </source>
</evidence>
<gene>
    <name evidence="12" type="ORF">JOC27_001341</name>
</gene>
<evidence type="ECO:0000256" key="5">
    <source>
        <dbReference type="ARBA" id="ARBA00022989"/>
    </source>
</evidence>
<dbReference type="RefSeq" id="WP_205006204.1">
    <property type="nucleotide sequence ID" value="NZ_CBCRXA010000009.1"/>
</dbReference>
<dbReference type="Gene3D" id="1.10.287.1260">
    <property type="match status" value="1"/>
</dbReference>
<feature type="transmembrane region" description="Helical" evidence="8">
    <location>
        <begin position="20"/>
        <end position="40"/>
    </location>
</feature>
<dbReference type="EMBL" id="JAFBEV010000009">
    <property type="protein sequence ID" value="MBM7657891.1"/>
    <property type="molecule type" value="Genomic_DNA"/>
</dbReference>
<evidence type="ECO:0000256" key="8">
    <source>
        <dbReference type="SAM" id="Phobius"/>
    </source>
</evidence>
<evidence type="ECO:0000256" key="6">
    <source>
        <dbReference type="ARBA" id="ARBA00023136"/>
    </source>
</evidence>
<dbReference type="InterPro" id="IPR045042">
    <property type="entry name" value="YnaI-like"/>
</dbReference>
<feature type="transmembrane region" description="Helical" evidence="8">
    <location>
        <begin position="97"/>
        <end position="121"/>
    </location>
</feature>
<evidence type="ECO:0000256" key="3">
    <source>
        <dbReference type="ARBA" id="ARBA00022475"/>
    </source>
</evidence>
<dbReference type="Pfam" id="PF21088">
    <property type="entry name" value="MS_channel_1st"/>
    <property type="match status" value="1"/>
</dbReference>
<evidence type="ECO:0000259" key="11">
    <source>
        <dbReference type="Pfam" id="PF21088"/>
    </source>
</evidence>
<comment type="similarity">
    <text evidence="2">Belongs to the MscS (TC 1.A.23) family.</text>
</comment>
<dbReference type="InterPro" id="IPR049278">
    <property type="entry name" value="MS_channel_C"/>
</dbReference>
<dbReference type="PROSITE" id="PS01246">
    <property type="entry name" value="UPF0003"/>
    <property type="match status" value="1"/>
</dbReference>
<evidence type="ECO:0000256" key="2">
    <source>
        <dbReference type="ARBA" id="ARBA00008017"/>
    </source>
</evidence>
<dbReference type="Gene3D" id="3.30.70.100">
    <property type="match status" value="1"/>
</dbReference>
<dbReference type="InterPro" id="IPR011014">
    <property type="entry name" value="MscS_channel_TM-2"/>
</dbReference>
<keyword evidence="3" id="KW-1003">Cell membrane</keyword>
<comment type="caution">
    <text evidence="12">The sequence shown here is derived from an EMBL/GenBank/DDBJ whole genome shotgun (WGS) entry which is preliminary data.</text>
</comment>
<evidence type="ECO:0000256" key="4">
    <source>
        <dbReference type="ARBA" id="ARBA00022692"/>
    </source>
</evidence>
<dbReference type="InterPro" id="IPR011066">
    <property type="entry name" value="MscS_channel_C_sf"/>
</dbReference>
<feature type="domain" description="Mechanosensitive ion channel MscS" evidence="9">
    <location>
        <begin position="183"/>
        <end position="250"/>
    </location>
</feature>
<dbReference type="SUPFAM" id="SSF82689">
    <property type="entry name" value="Mechanosensitive channel protein MscS (YggB), C-terminal domain"/>
    <property type="match status" value="1"/>
</dbReference>
<protein>
    <submittedName>
        <fullName evidence="12">MscS family membrane protein</fullName>
    </submittedName>
</protein>
<organism evidence="12 13">
    <name type="scientific">Sporolactobacillus spathodeae</name>
    <dbReference type="NCBI Taxonomy" id="1465502"/>
    <lineage>
        <taxon>Bacteria</taxon>
        <taxon>Bacillati</taxon>
        <taxon>Bacillota</taxon>
        <taxon>Bacilli</taxon>
        <taxon>Bacillales</taxon>
        <taxon>Sporolactobacillaceae</taxon>
        <taxon>Sporolactobacillus</taxon>
    </lineage>
</organism>
<dbReference type="InterPro" id="IPR010920">
    <property type="entry name" value="LSM_dom_sf"/>
</dbReference>
<keyword evidence="13" id="KW-1185">Reference proteome</keyword>
<evidence type="ECO:0000259" key="10">
    <source>
        <dbReference type="Pfam" id="PF21082"/>
    </source>
</evidence>
<evidence type="ECO:0000256" key="7">
    <source>
        <dbReference type="SAM" id="MobiDB-lite"/>
    </source>
</evidence>
<feature type="transmembrane region" description="Helical" evidence="8">
    <location>
        <begin position="133"/>
        <end position="155"/>
    </location>
</feature>
<feature type="transmembrane region" description="Helical" evidence="8">
    <location>
        <begin position="161"/>
        <end position="181"/>
    </location>
</feature>
<feature type="domain" description="Mechanosensitive ion channel MscS C-terminal" evidence="10">
    <location>
        <begin position="265"/>
        <end position="342"/>
    </location>
</feature>
<dbReference type="Gene3D" id="2.30.30.60">
    <property type="match status" value="1"/>
</dbReference>
<dbReference type="InterPro" id="IPR006686">
    <property type="entry name" value="MscS_channel_CS"/>
</dbReference>
<sequence length="388" mass="43478">MERFLQKIDWLTQISWTDGLIALLIISVFFLSAYIFSKYMPKLLSHITKKSQIAIDQALLASFRKPIVLILLATGLFLAFSYLPIPASGMSLITRFYHSLATVSIGWGFYLFSNTINIFFAHVHDRYDLQFNTIIIPFLSKIAKFVVVIFTAVAILDQWNYHVTGLITGLGIGGLAIAMAAKDTLSNFFGGLVIITDAPFTIGELIQSGTIEGIVEDINFRSTRIRTADQALVTVPNSTLANQPITNMSRLGKRRVLIHTPLEINTSSQQLQNCLSRIRQLLSVNDAIYEDGQMVWLDKISSASLDLSIQFFTKTVDFNEWTLIKENFNLAILQILYEEHVELASTRLTQAPADEKTPIKKSQPLVQKPPSAVDDPIEKAMRSRSSNN</sequence>
<dbReference type="InterPro" id="IPR049142">
    <property type="entry name" value="MS_channel_1st"/>
</dbReference>
<accession>A0ABS2Q7X9</accession>
<dbReference type="PANTHER" id="PTHR43634:SF2">
    <property type="entry name" value="LOW CONDUCTANCE MECHANOSENSITIVE CHANNEL YNAI"/>
    <property type="match status" value="1"/>
</dbReference>
<dbReference type="PANTHER" id="PTHR43634">
    <property type="entry name" value="OW CONDUCTANCE MECHANOSENSITIVE CHANNEL"/>
    <property type="match status" value="1"/>
</dbReference>
<keyword evidence="4 8" id="KW-0812">Transmembrane</keyword>
<dbReference type="InterPro" id="IPR006685">
    <property type="entry name" value="MscS_channel_2nd"/>
</dbReference>
<keyword evidence="6 8" id="KW-0472">Membrane</keyword>
<dbReference type="SUPFAM" id="SSF50182">
    <property type="entry name" value="Sm-like ribonucleoproteins"/>
    <property type="match status" value="1"/>
</dbReference>
<reference evidence="12 13" key="1">
    <citation type="submission" date="2021-01" db="EMBL/GenBank/DDBJ databases">
        <title>Genomic Encyclopedia of Type Strains, Phase IV (KMG-IV): sequencing the most valuable type-strain genomes for metagenomic binning, comparative biology and taxonomic classification.</title>
        <authorList>
            <person name="Goeker M."/>
        </authorList>
    </citation>
    <scope>NUCLEOTIDE SEQUENCE [LARGE SCALE GENOMIC DNA]</scope>
    <source>
        <strain evidence="12 13">DSM 100968</strain>
    </source>
</reference>
<dbReference type="InterPro" id="IPR023408">
    <property type="entry name" value="MscS_beta-dom_sf"/>
</dbReference>
<evidence type="ECO:0000313" key="12">
    <source>
        <dbReference type="EMBL" id="MBM7657891.1"/>
    </source>
</evidence>
<proteinExistence type="inferred from homology"/>
<evidence type="ECO:0000313" key="13">
    <source>
        <dbReference type="Proteomes" id="UP000823201"/>
    </source>
</evidence>
<dbReference type="Proteomes" id="UP000823201">
    <property type="component" value="Unassembled WGS sequence"/>
</dbReference>
<feature type="transmembrane region" description="Helical" evidence="8">
    <location>
        <begin position="67"/>
        <end position="85"/>
    </location>
</feature>
<feature type="region of interest" description="Disordered" evidence="7">
    <location>
        <begin position="351"/>
        <end position="388"/>
    </location>
</feature>
<feature type="domain" description="Mechanosensitive ion channel transmembrane helices 2/3" evidence="11">
    <location>
        <begin position="141"/>
        <end position="182"/>
    </location>
</feature>
<keyword evidence="5 8" id="KW-1133">Transmembrane helix</keyword>
<dbReference type="Pfam" id="PF21082">
    <property type="entry name" value="MS_channel_3rd"/>
    <property type="match status" value="1"/>
</dbReference>
<name>A0ABS2Q7X9_9BACL</name>
<dbReference type="SUPFAM" id="SSF82861">
    <property type="entry name" value="Mechanosensitive channel protein MscS (YggB), transmembrane region"/>
    <property type="match status" value="1"/>
</dbReference>